<dbReference type="AlphaFoldDB" id="A0A1N6LYE6"/>
<gene>
    <name evidence="2" type="ORF">BmR1_04g09391</name>
</gene>
<keyword evidence="3" id="KW-1185">Reference proteome</keyword>
<protein>
    <submittedName>
        <fullName evidence="2">Uncharacterized protein</fullName>
    </submittedName>
</protein>
<feature type="non-terminal residue" evidence="2">
    <location>
        <position position="212"/>
    </location>
</feature>
<organism evidence="2 3">
    <name type="scientific">Babesia microti (strain RI)</name>
    <dbReference type="NCBI Taxonomy" id="1133968"/>
    <lineage>
        <taxon>Eukaryota</taxon>
        <taxon>Sar</taxon>
        <taxon>Alveolata</taxon>
        <taxon>Apicomplexa</taxon>
        <taxon>Aconoidasida</taxon>
        <taxon>Piroplasmida</taxon>
        <taxon>Babesiidae</taxon>
        <taxon>Babesia</taxon>
    </lineage>
</organism>
<name>A0A1N6LYE6_BABMR</name>
<dbReference type="RefSeq" id="XP_021337942.1">
    <property type="nucleotide sequence ID" value="XM_021482782.1"/>
</dbReference>
<dbReference type="VEuPathDB" id="PiroplasmaDB:BmR1_04g09391"/>
<accession>A0A1N6LYE6</accession>
<reference evidence="2 3" key="2">
    <citation type="journal article" date="2013" name="PLoS ONE">
        <title>Whole genome mapping and re-organization of the nuclear and mitochondrial genomes of Babesia microti isolates.</title>
        <authorList>
            <person name="Cornillot E."/>
            <person name="Dassouli A."/>
            <person name="Garg A."/>
            <person name="Pachikara N."/>
            <person name="Randazzo S."/>
            <person name="Depoix D."/>
            <person name="Carcy B."/>
            <person name="Delbecq S."/>
            <person name="Frutos R."/>
            <person name="Silva J.C."/>
            <person name="Sutton R."/>
            <person name="Krause P.J."/>
            <person name="Mamoun C.B."/>
        </authorList>
    </citation>
    <scope>NUCLEOTIDE SEQUENCE [LARGE SCALE GENOMIC DNA]</scope>
    <source>
        <strain evidence="2 3">RI</strain>
    </source>
</reference>
<dbReference type="KEGG" id="bmic:BmR1_04g09391"/>
<evidence type="ECO:0000313" key="3">
    <source>
        <dbReference type="Proteomes" id="UP000002899"/>
    </source>
</evidence>
<sequence length="212" mass="24665">MEWIQAALDASEESEEIEDNETFDGANDIPEKFDEKKFKENTDLLKFGREHLQRIKNNKIYNNPSNHSRNDNKQSSVHISQEIFTLQTTRQIKRPGVDIDFKKDYIKSEKEPPKPPQINDTALQVDQTFNDNLLKHAPKGKEWKGYEKCTAHIYGENISGNNTMPTCQNLGHFKEEFRTINFNIPAQTFTTSDGDVLQSNQIRRTQKRKHQV</sequence>
<feature type="compositionally biased region" description="Acidic residues" evidence="1">
    <location>
        <begin position="10"/>
        <end position="22"/>
    </location>
</feature>
<reference evidence="2 3" key="1">
    <citation type="journal article" date="2012" name="Nucleic Acids Res.">
        <title>Sequencing of the smallest Apicomplexan genome from the human pathogen Babesia microti.</title>
        <authorList>
            <person name="Cornillot E."/>
            <person name="Hadj-Kaddour K."/>
            <person name="Dassouli A."/>
            <person name="Noel B."/>
            <person name="Ranwez V."/>
            <person name="Vacherie B."/>
            <person name="Augagneur Y."/>
            <person name="Bres V."/>
            <person name="Duclos A."/>
            <person name="Randazzo S."/>
            <person name="Carcy B."/>
            <person name="Debierre-Grockiego F."/>
            <person name="Delbecq S."/>
            <person name="Moubri-Menage K."/>
            <person name="Shams-Eldin H."/>
            <person name="Usmani-Brown S."/>
            <person name="Bringaud F."/>
            <person name="Wincker P."/>
            <person name="Vivares C.P."/>
            <person name="Schwarz R.T."/>
            <person name="Schetters T.P."/>
            <person name="Krause P.J."/>
            <person name="Gorenflot A."/>
            <person name="Berry V."/>
            <person name="Barbe V."/>
            <person name="Ben Mamoun C."/>
        </authorList>
    </citation>
    <scope>NUCLEOTIDE SEQUENCE [LARGE SCALE GENOMIC DNA]</scope>
    <source>
        <strain evidence="2 3">RI</strain>
    </source>
</reference>
<feature type="region of interest" description="Disordered" evidence="1">
    <location>
        <begin position="1"/>
        <end position="29"/>
    </location>
</feature>
<evidence type="ECO:0000256" key="1">
    <source>
        <dbReference type="SAM" id="MobiDB-lite"/>
    </source>
</evidence>
<proteinExistence type="predicted"/>
<reference evidence="2 3" key="3">
    <citation type="journal article" date="2016" name="Sci. Rep.">
        <title>Genome-wide diversity and gene expression profiling of Babesia microti isolates identify polymorphic genes that mediate host-pathogen interactions.</title>
        <authorList>
            <person name="Silva J.C."/>
            <person name="Cornillot E."/>
            <person name="McCracken C."/>
            <person name="Usmani-Brown S."/>
            <person name="Dwivedi A."/>
            <person name="Ifeonu O.O."/>
            <person name="Crabtree J."/>
            <person name="Gotia H.T."/>
            <person name="Virji A.Z."/>
            <person name="Reynes C."/>
            <person name="Colinge J."/>
            <person name="Kumar V."/>
            <person name="Lawres L."/>
            <person name="Pazzi J.E."/>
            <person name="Pablo J.V."/>
            <person name="Hung C."/>
            <person name="Brancato J."/>
            <person name="Kumari P."/>
            <person name="Orvis J."/>
            <person name="Tretina K."/>
            <person name="Chibucos M."/>
            <person name="Ott S."/>
            <person name="Sadzewicz L."/>
            <person name="Sengamalay N."/>
            <person name="Shetty A.C."/>
            <person name="Su Q."/>
            <person name="Tallon L."/>
            <person name="Fraser C.M."/>
            <person name="Frutos R."/>
            <person name="Molina D.M."/>
            <person name="Krause P.J."/>
            <person name="Ben Mamoun C."/>
        </authorList>
    </citation>
    <scope>NUCLEOTIDE SEQUENCE [LARGE SCALE GENOMIC DNA]</scope>
    <source>
        <strain evidence="2 3">RI</strain>
    </source>
</reference>
<dbReference type="EMBL" id="LN871599">
    <property type="protein sequence ID" value="SIO73891.1"/>
    <property type="molecule type" value="Genomic_DNA"/>
</dbReference>
<dbReference type="GeneID" id="24426505"/>
<dbReference type="Proteomes" id="UP000002899">
    <property type="component" value="Chromosome IV"/>
</dbReference>
<evidence type="ECO:0000313" key="2">
    <source>
        <dbReference type="EMBL" id="SIO73891.1"/>
    </source>
</evidence>